<dbReference type="EMBL" id="KI286628">
    <property type="protein sequence ID" value="ESA10864.1"/>
    <property type="molecule type" value="Genomic_DNA"/>
</dbReference>
<dbReference type="HOGENOM" id="CLU_2759095_0_0_1"/>
<organism evidence="1">
    <name type="scientific">Rhizophagus irregularis (strain DAOM 181602 / DAOM 197198 / MUCL 43194)</name>
    <name type="common">Arbuscular mycorrhizal fungus</name>
    <name type="synonym">Glomus intraradices</name>
    <dbReference type="NCBI Taxonomy" id="747089"/>
    <lineage>
        <taxon>Eukaryota</taxon>
        <taxon>Fungi</taxon>
        <taxon>Fungi incertae sedis</taxon>
        <taxon>Mucoromycota</taxon>
        <taxon>Glomeromycotina</taxon>
        <taxon>Glomeromycetes</taxon>
        <taxon>Glomerales</taxon>
        <taxon>Glomeraceae</taxon>
        <taxon>Rhizophagus</taxon>
    </lineage>
</organism>
<dbReference type="AlphaFoldDB" id="U9TRQ3"/>
<accession>U9TRQ3</accession>
<reference evidence="1" key="1">
    <citation type="submission" date="2013-07" db="EMBL/GenBank/DDBJ databases">
        <title>The genome of an arbuscular mycorrhizal fungus provides insights into the evolution of the oldest plant symbiosis.</title>
        <authorList>
            <consortium name="DOE Joint Genome Institute"/>
            <person name="Tisserant E."/>
            <person name="Malbreil M."/>
            <person name="Kuo A."/>
            <person name="Kohler A."/>
            <person name="Symeonidi A."/>
            <person name="Balestrini R."/>
            <person name="Charron P."/>
            <person name="Duensing N."/>
            <person name="Frei-dit-Frey N."/>
            <person name="Gianinazzi-Pearson V."/>
            <person name="Gilbert B."/>
            <person name="Handa Y."/>
            <person name="Hijri M."/>
            <person name="Kaul R."/>
            <person name="Kawaguchi M."/>
            <person name="Krajinski F."/>
            <person name="Lammers P."/>
            <person name="Lapierre D."/>
            <person name="Masclaux F.G."/>
            <person name="Murat C."/>
            <person name="Morin E."/>
            <person name="Ndikumana S."/>
            <person name="Pagni M."/>
            <person name="Petitpierre D."/>
            <person name="Requena N."/>
            <person name="Rosikiewicz P."/>
            <person name="Riley R."/>
            <person name="Saito K."/>
            <person name="San Clemente H."/>
            <person name="Shapiro H."/>
            <person name="van Tuinen D."/>
            <person name="Becard G."/>
            <person name="Bonfante P."/>
            <person name="Paszkowski U."/>
            <person name="Shachar-Hill Y."/>
            <person name="Young J.P."/>
            <person name="Sanders I.R."/>
            <person name="Henrissat B."/>
            <person name="Rensing S.A."/>
            <person name="Grigoriev I.V."/>
            <person name="Corradi N."/>
            <person name="Roux C."/>
            <person name="Martin F."/>
        </authorList>
    </citation>
    <scope>NUCLEOTIDE SEQUENCE</scope>
    <source>
        <strain evidence="1">DAOM 197198</strain>
    </source>
</reference>
<sequence length="70" mass="8143">MRQNKCGSKYDCFRKKEKDGAIDLDDPSFMKATIEAKSQDFENASKKSFNETSKDFCGTYKVKKWKILFS</sequence>
<gene>
    <name evidence="1" type="ORF">GLOINDRAFT_28947</name>
</gene>
<protein>
    <submittedName>
        <fullName evidence="1">Uncharacterized protein</fullName>
    </submittedName>
</protein>
<name>U9TRQ3_RHIID</name>
<evidence type="ECO:0000313" key="1">
    <source>
        <dbReference type="EMBL" id="ESA10864.1"/>
    </source>
</evidence>
<proteinExistence type="predicted"/>